<accession>A0A485LTH7</accession>
<reference evidence="4 5" key="1">
    <citation type="submission" date="2019-03" db="EMBL/GenBank/DDBJ databases">
        <authorList>
            <person name="Gaulin E."/>
            <person name="Dumas B."/>
        </authorList>
    </citation>
    <scope>NUCLEOTIDE SEQUENCE [LARGE SCALE GENOMIC DNA]</scope>
    <source>
        <strain evidence="4">CBS 568.67</strain>
    </source>
</reference>
<feature type="region of interest" description="Disordered" evidence="1">
    <location>
        <begin position="85"/>
        <end position="107"/>
    </location>
</feature>
<keyword evidence="2" id="KW-1133">Transmembrane helix</keyword>
<keyword evidence="2" id="KW-0812">Transmembrane</keyword>
<name>A0A485LTH7_9STRA</name>
<proteinExistence type="predicted"/>
<dbReference type="OrthoDB" id="84440at2759"/>
<evidence type="ECO:0000313" key="5">
    <source>
        <dbReference type="Proteomes" id="UP000332933"/>
    </source>
</evidence>
<evidence type="ECO:0000256" key="1">
    <source>
        <dbReference type="SAM" id="MobiDB-lite"/>
    </source>
</evidence>
<dbReference type="AlphaFoldDB" id="A0A485LTH7"/>
<reference evidence="3" key="2">
    <citation type="submission" date="2019-06" db="EMBL/GenBank/DDBJ databases">
        <title>Genomics analysis of Aphanomyces spp. identifies a new class of oomycete effector associated with host adaptation.</title>
        <authorList>
            <person name="Gaulin E."/>
        </authorList>
    </citation>
    <scope>NUCLEOTIDE SEQUENCE</scope>
    <source>
        <strain evidence="3">CBS 578.67</strain>
    </source>
</reference>
<keyword evidence="2" id="KW-0472">Membrane</keyword>
<gene>
    <name evidence="4" type="primary">Aste57867_25218</name>
    <name evidence="3" type="ORF">As57867_025140</name>
    <name evidence="4" type="ORF">ASTE57867_25218</name>
</gene>
<evidence type="ECO:0000313" key="4">
    <source>
        <dbReference type="EMBL" id="VFU01845.1"/>
    </source>
</evidence>
<keyword evidence="5" id="KW-1185">Reference proteome</keyword>
<dbReference type="Proteomes" id="UP000332933">
    <property type="component" value="Unassembled WGS sequence"/>
</dbReference>
<dbReference type="EMBL" id="CAADRA010007529">
    <property type="protein sequence ID" value="VFU01845.1"/>
    <property type="molecule type" value="Genomic_DNA"/>
</dbReference>
<protein>
    <submittedName>
        <fullName evidence="4">Aste57867_25218 protein</fullName>
    </submittedName>
</protein>
<organism evidence="4 5">
    <name type="scientific">Aphanomyces stellatus</name>
    <dbReference type="NCBI Taxonomy" id="120398"/>
    <lineage>
        <taxon>Eukaryota</taxon>
        <taxon>Sar</taxon>
        <taxon>Stramenopiles</taxon>
        <taxon>Oomycota</taxon>
        <taxon>Saprolegniomycetes</taxon>
        <taxon>Saprolegniales</taxon>
        <taxon>Verrucalvaceae</taxon>
        <taxon>Aphanomyces</taxon>
    </lineage>
</organism>
<sequence>MQRMQTRVAVAALGVSVLCAGKTQKKAKTTMEDVLWMVGLLQVVVIGPMVLIFVFNLVRDPAFKDVLKGLWSSVRSRTLSDLSGNAPVQHATAAADGKTPKDPRYTN</sequence>
<feature type="transmembrane region" description="Helical" evidence="2">
    <location>
        <begin position="35"/>
        <end position="58"/>
    </location>
</feature>
<evidence type="ECO:0000313" key="3">
    <source>
        <dbReference type="EMBL" id="KAF0682659.1"/>
    </source>
</evidence>
<feature type="compositionally biased region" description="Basic and acidic residues" evidence="1">
    <location>
        <begin position="98"/>
        <end position="107"/>
    </location>
</feature>
<dbReference type="EMBL" id="VJMH01007503">
    <property type="protein sequence ID" value="KAF0682659.1"/>
    <property type="molecule type" value="Genomic_DNA"/>
</dbReference>
<evidence type="ECO:0000256" key="2">
    <source>
        <dbReference type="SAM" id="Phobius"/>
    </source>
</evidence>